<dbReference type="CDD" id="cd16936">
    <property type="entry name" value="HATPase_RsbW-like"/>
    <property type="match status" value="1"/>
</dbReference>
<dbReference type="PANTHER" id="PTHR35526:SF3">
    <property type="entry name" value="ANTI-SIGMA-F FACTOR RSBW"/>
    <property type="match status" value="1"/>
</dbReference>
<keyword evidence="1" id="KW-0808">Transferase</keyword>
<name>A0ABU0GIM5_9CELL</name>
<dbReference type="Gene3D" id="3.30.565.10">
    <property type="entry name" value="Histidine kinase-like ATPase, C-terminal domain"/>
    <property type="match status" value="1"/>
</dbReference>
<gene>
    <name evidence="3" type="ORF">JO380_001605</name>
</gene>
<feature type="domain" description="Histidine kinase/HSP90-like ATPase" evidence="2">
    <location>
        <begin position="12"/>
        <end position="126"/>
    </location>
</feature>
<keyword evidence="1" id="KW-0418">Kinase</keyword>
<evidence type="ECO:0000259" key="2">
    <source>
        <dbReference type="Pfam" id="PF13581"/>
    </source>
</evidence>
<sequence>MIREIDLPVDHSALSVLEDWFTALFADAGWSSPGRVRTRIELATHEVCVNVVDHSGLTRCDRLHVRGAVDDRGVTVHVSDGGAAPDRTRMAVEPVPGVPQEGGYGLLIVRKLVDDFEHTREGAVNTWRLHVHRPPAGGAR</sequence>
<evidence type="ECO:0000313" key="4">
    <source>
        <dbReference type="Proteomes" id="UP001240250"/>
    </source>
</evidence>
<dbReference type="PANTHER" id="PTHR35526">
    <property type="entry name" value="ANTI-SIGMA-F FACTOR RSBW-RELATED"/>
    <property type="match status" value="1"/>
</dbReference>
<dbReference type="InterPro" id="IPR003594">
    <property type="entry name" value="HATPase_dom"/>
</dbReference>
<reference evidence="3 4" key="1">
    <citation type="submission" date="2023-07" db="EMBL/GenBank/DDBJ databases">
        <title>Sequencing the genomes of 1000 actinobacteria strains.</title>
        <authorList>
            <person name="Klenk H.-P."/>
        </authorList>
    </citation>
    <scope>NUCLEOTIDE SEQUENCE [LARGE SCALE GENOMIC DNA]</scope>
    <source>
        <strain evidence="3 4">DSM 14785</strain>
    </source>
</reference>
<organism evidence="3 4">
    <name type="scientific">Cellulomonas iranensis</name>
    <dbReference type="NCBI Taxonomy" id="76862"/>
    <lineage>
        <taxon>Bacteria</taxon>
        <taxon>Bacillati</taxon>
        <taxon>Actinomycetota</taxon>
        <taxon>Actinomycetes</taxon>
        <taxon>Micrococcales</taxon>
        <taxon>Cellulomonadaceae</taxon>
        <taxon>Cellulomonas</taxon>
    </lineage>
</organism>
<keyword evidence="1" id="KW-0723">Serine/threonine-protein kinase</keyword>
<evidence type="ECO:0000256" key="1">
    <source>
        <dbReference type="ARBA" id="ARBA00022527"/>
    </source>
</evidence>
<accession>A0ABU0GIM5</accession>
<dbReference type="RefSeq" id="WP_143320455.1">
    <property type="nucleotide sequence ID" value="NZ_CP084585.1"/>
</dbReference>
<comment type="caution">
    <text evidence="3">The sequence shown here is derived from an EMBL/GenBank/DDBJ whole genome shotgun (WGS) entry which is preliminary data.</text>
</comment>
<evidence type="ECO:0000313" key="3">
    <source>
        <dbReference type="EMBL" id="MDQ0425224.1"/>
    </source>
</evidence>
<dbReference type="SUPFAM" id="SSF55874">
    <property type="entry name" value="ATPase domain of HSP90 chaperone/DNA topoisomerase II/histidine kinase"/>
    <property type="match status" value="1"/>
</dbReference>
<dbReference type="Proteomes" id="UP001240250">
    <property type="component" value="Unassembled WGS sequence"/>
</dbReference>
<proteinExistence type="predicted"/>
<dbReference type="InterPro" id="IPR050267">
    <property type="entry name" value="Anti-sigma-factor_SerPK"/>
</dbReference>
<dbReference type="EMBL" id="JAUSVM010000001">
    <property type="protein sequence ID" value="MDQ0425224.1"/>
    <property type="molecule type" value="Genomic_DNA"/>
</dbReference>
<protein>
    <submittedName>
        <fullName evidence="3">Anti-sigma regulatory factor (Ser/Thr protein kinase)</fullName>
    </submittedName>
</protein>
<keyword evidence="4" id="KW-1185">Reference proteome</keyword>
<dbReference type="Pfam" id="PF13581">
    <property type="entry name" value="HATPase_c_2"/>
    <property type="match status" value="1"/>
</dbReference>
<dbReference type="InterPro" id="IPR036890">
    <property type="entry name" value="HATPase_C_sf"/>
</dbReference>